<feature type="transmembrane region" description="Helical" evidence="1">
    <location>
        <begin position="166"/>
        <end position="192"/>
    </location>
</feature>
<accession>A0ABT8VWL0</accession>
<sequence>MPEQHLRRRMPFIMWALAVGLLVNFVPIFLPFLSGLPLSFLGWVLPLVGCGLYLLMKSGRVSFPLLIWLPWAAWVLAYLLLAEAANAFQRSIMLLTPLVVGTAFSCIRVDVVFLEQCRRWMMIFVLVYLLASVIAKGSGASGVITAALLASWLAAGYGMFNLRRDMALWGLLALVPVISVTRMGILAVGATLPATLSPLALHKRIAVVVLVVIGGLAAFQLESVQEKMFFSGQGTLKQAFQSGIAMLSGNADAVTGDFRTNARLGMTLTLKAQVQEAYWFGHGANAVEEITRTYFDGLTHPHNDWLRLQHDYGTLGMLIFAFTLVVQALSAWRVARTLHGEAARFMYAAASAFIPMAMFMFTDNVIMYVAWFGNLHFAMLGLGYAAARSQRTGLL</sequence>
<dbReference type="Proteomes" id="UP001168640">
    <property type="component" value="Unassembled WGS sequence"/>
</dbReference>
<evidence type="ECO:0000313" key="2">
    <source>
        <dbReference type="EMBL" id="MDO3720315.1"/>
    </source>
</evidence>
<feature type="transmembrane region" description="Helical" evidence="1">
    <location>
        <begin position="63"/>
        <end position="81"/>
    </location>
</feature>
<dbReference type="InterPro" id="IPR051533">
    <property type="entry name" value="WaaL-like"/>
</dbReference>
<keyword evidence="3" id="KW-1185">Reference proteome</keyword>
<keyword evidence="1" id="KW-1133">Transmembrane helix</keyword>
<keyword evidence="1" id="KW-0472">Membrane</keyword>
<gene>
    <name evidence="2" type="ORF">QVZ43_01205</name>
</gene>
<organism evidence="2 3">
    <name type="scientific">Marinobacter suaedae</name>
    <dbReference type="NCBI Taxonomy" id="3057675"/>
    <lineage>
        <taxon>Bacteria</taxon>
        <taxon>Pseudomonadati</taxon>
        <taxon>Pseudomonadota</taxon>
        <taxon>Gammaproteobacteria</taxon>
        <taxon>Pseudomonadales</taxon>
        <taxon>Marinobacteraceae</taxon>
        <taxon>Marinobacter</taxon>
    </lineage>
</organism>
<name>A0ABT8VWL0_9GAMM</name>
<evidence type="ECO:0000256" key="1">
    <source>
        <dbReference type="SAM" id="Phobius"/>
    </source>
</evidence>
<evidence type="ECO:0008006" key="4">
    <source>
        <dbReference type="Google" id="ProtNLM"/>
    </source>
</evidence>
<feature type="transmembrane region" description="Helical" evidence="1">
    <location>
        <begin position="12"/>
        <end position="30"/>
    </location>
</feature>
<protein>
    <recommendedName>
        <fullName evidence="4">O-antigen ligase family protein</fullName>
    </recommendedName>
</protein>
<dbReference type="PANTHER" id="PTHR37422:SF21">
    <property type="entry name" value="EXOQ-LIKE PROTEIN"/>
    <property type="match status" value="1"/>
</dbReference>
<feature type="transmembrane region" description="Helical" evidence="1">
    <location>
        <begin position="312"/>
        <end position="332"/>
    </location>
</feature>
<feature type="transmembrane region" description="Helical" evidence="1">
    <location>
        <begin position="368"/>
        <end position="387"/>
    </location>
</feature>
<feature type="transmembrane region" description="Helical" evidence="1">
    <location>
        <begin position="36"/>
        <end position="56"/>
    </location>
</feature>
<evidence type="ECO:0000313" key="3">
    <source>
        <dbReference type="Proteomes" id="UP001168640"/>
    </source>
</evidence>
<dbReference type="EMBL" id="JAUMIS010000001">
    <property type="protein sequence ID" value="MDO3720315.1"/>
    <property type="molecule type" value="Genomic_DNA"/>
</dbReference>
<reference evidence="2" key="1">
    <citation type="submission" date="2023-07" db="EMBL/GenBank/DDBJ databases">
        <title>Marinobacter sp. chi1 genome sequencing and assembly.</title>
        <authorList>
            <person name="Park S."/>
        </authorList>
    </citation>
    <scope>NUCLEOTIDE SEQUENCE</scope>
    <source>
        <strain evidence="2">Chi1</strain>
    </source>
</reference>
<feature type="transmembrane region" description="Helical" evidence="1">
    <location>
        <begin position="204"/>
        <end position="221"/>
    </location>
</feature>
<dbReference type="PANTHER" id="PTHR37422">
    <property type="entry name" value="TEICHURONIC ACID BIOSYNTHESIS PROTEIN TUAE"/>
    <property type="match status" value="1"/>
</dbReference>
<comment type="caution">
    <text evidence="2">The sequence shown here is derived from an EMBL/GenBank/DDBJ whole genome shotgun (WGS) entry which is preliminary data.</text>
</comment>
<dbReference type="RefSeq" id="WP_302908554.1">
    <property type="nucleotide sequence ID" value="NZ_JAUMIS010000001.1"/>
</dbReference>
<feature type="transmembrane region" description="Helical" evidence="1">
    <location>
        <begin position="121"/>
        <end position="154"/>
    </location>
</feature>
<feature type="transmembrane region" description="Helical" evidence="1">
    <location>
        <begin position="87"/>
        <end position="109"/>
    </location>
</feature>
<proteinExistence type="predicted"/>
<keyword evidence="1" id="KW-0812">Transmembrane</keyword>
<feature type="transmembrane region" description="Helical" evidence="1">
    <location>
        <begin position="344"/>
        <end position="362"/>
    </location>
</feature>